<reference evidence="6" key="1">
    <citation type="submission" date="2018-04" db="EMBL/GenBank/DDBJ databases">
        <title>WGS assembly of Panicum hallii.</title>
        <authorList>
            <person name="Lovell J."/>
            <person name="Jenkins J."/>
            <person name="Lowry D."/>
            <person name="Mamidi S."/>
            <person name="Sreedasyam A."/>
            <person name="Weng X."/>
            <person name="Barry K."/>
            <person name="Bonette J."/>
            <person name="Campitelli B."/>
            <person name="Daum C."/>
            <person name="Gordon S."/>
            <person name="Gould B."/>
            <person name="Lipzen A."/>
            <person name="Macqueen A."/>
            <person name="Palacio-Mejia J."/>
            <person name="Plott C."/>
            <person name="Shakirov E."/>
            <person name="Shu S."/>
            <person name="Yoshinaga Y."/>
            <person name="Zane M."/>
            <person name="Rokhsar D."/>
            <person name="Grimwood J."/>
            <person name="Schmutz J."/>
            <person name="Juenger T."/>
        </authorList>
    </citation>
    <scope>NUCLEOTIDE SEQUENCE [LARGE SCALE GENOMIC DNA]</scope>
    <source>
        <strain evidence="6">FIL2</strain>
    </source>
</reference>
<organism evidence="6">
    <name type="scientific">Panicum hallii</name>
    <dbReference type="NCBI Taxonomy" id="206008"/>
    <lineage>
        <taxon>Eukaryota</taxon>
        <taxon>Viridiplantae</taxon>
        <taxon>Streptophyta</taxon>
        <taxon>Embryophyta</taxon>
        <taxon>Tracheophyta</taxon>
        <taxon>Spermatophyta</taxon>
        <taxon>Magnoliopsida</taxon>
        <taxon>Liliopsida</taxon>
        <taxon>Poales</taxon>
        <taxon>Poaceae</taxon>
        <taxon>PACMAD clade</taxon>
        <taxon>Panicoideae</taxon>
        <taxon>Panicodae</taxon>
        <taxon>Paniceae</taxon>
        <taxon>Panicinae</taxon>
        <taxon>Panicum</taxon>
        <taxon>Panicum sect. Panicum</taxon>
    </lineage>
</organism>
<comment type="similarity">
    <text evidence="3">Belongs to the AAA ATPase family.</text>
</comment>
<evidence type="ECO:0000256" key="2">
    <source>
        <dbReference type="ARBA" id="ARBA00022840"/>
    </source>
</evidence>
<feature type="region of interest" description="Disordered" evidence="4">
    <location>
        <begin position="121"/>
        <end position="159"/>
    </location>
</feature>
<dbReference type="InterPro" id="IPR027417">
    <property type="entry name" value="P-loop_NTPase"/>
</dbReference>
<dbReference type="PANTHER" id="PTHR23073">
    <property type="entry name" value="26S PROTEASOME REGULATORY SUBUNIT"/>
    <property type="match status" value="1"/>
</dbReference>
<dbReference type="Gene3D" id="3.40.50.300">
    <property type="entry name" value="P-loop containing nucleotide triphosphate hydrolases"/>
    <property type="match status" value="1"/>
</dbReference>
<dbReference type="InterPro" id="IPR050221">
    <property type="entry name" value="26S_Proteasome_ATPase"/>
</dbReference>
<evidence type="ECO:0000259" key="5">
    <source>
        <dbReference type="Pfam" id="PF00004"/>
    </source>
</evidence>
<evidence type="ECO:0000256" key="1">
    <source>
        <dbReference type="ARBA" id="ARBA00022741"/>
    </source>
</evidence>
<dbReference type="PROSITE" id="PS00674">
    <property type="entry name" value="AAA"/>
    <property type="match status" value="1"/>
</dbReference>
<dbReference type="Proteomes" id="UP000243499">
    <property type="component" value="Chromosome 1"/>
</dbReference>
<sequence length="195" mass="22409">MHEATRRILSVILRHIDGFEQDRRVVVIAATNRKEELDPALISRFDSIICFGLPDQQTRMEIAAQYAKHFTKSELVQFSLATEEMSGRDIRDVCQQAERHWASKFAGEIWLEERRQRTRLGRLQLPKEPRSGASTRSRRGSCAHRPHQQPTRRSPGAACRRHMCAGRRLAWLCRLVSICGVRSRPPGAQLTSKQQ</sequence>
<dbReference type="AlphaFoldDB" id="A0A2T8KWY5"/>
<evidence type="ECO:0000256" key="3">
    <source>
        <dbReference type="RuleBase" id="RU003651"/>
    </source>
</evidence>
<keyword evidence="2 3" id="KW-0067">ATP-binding</keyword>
<gene>
    <name evidence="6" type="ORF">PAHAL_1G303400</name>
</gene>
<dbReference type="SUPFAM" id="SSF52540">
    <property type="entry name" value="P-loop containing nucleoside triphosphate hydrolases"/>
    <property type="match status" value="1"/>
</dbReference>
<dbReference type="Gramene" id="PVH66639">
    <property type="protein sequence ID" value="PVH66639"/>
    <property type="gene ID" value="PAHAL_1G303400"/>
</dbReference>
<keyword evidence="1 3" id="KW-0547">Nucleotide-binding</keyword>
<dbReference type="InterPro" id="IPR003959">
    <property type="entry name" value="ATPase_AAA_core"/>
</dbReference>
<dbReference type="GO" id="GO:0005524">
    <property type="term" value="F:ATP binding"/>
    <property type="evidence" value="ECO:0007669"/>
    <property type="project" value="UniProtKB-KW"/>
</dbReference>
<dbReference type="Gene3D" id="1.10.8.60">
    <property type="match status" value="1"/>
</dbReference>
<dbReference type="GO" id="GO:0016887">
    <property type="term" value="F:ATP hydrolysis activity"/>
    <property type="evidence" value="ECO:0007669"/>
    <property type="project" value="InterPro"/>
</dbReference>
<protein>
    <recommendedName>
        <fullName evidence="5">ATPase AAA-type core domain-containing protein</fullName>
    </recommendedName>
</protein>
<dbReference type="InterPro" id="IPR003960">
    <property type="entry name" value="ATPase_AAA_CS"/>
</dbReference>
<feature type="domain" description="ATPase AAA-type core" evidence="5">
    <location>
        <begin position="2"/>
        <end position="52"/>
    </location>
</feature>
<dbReference type="EMBL" id="CM008046">
    <property type="protein sequence ID" value="PVH66639.1"/>
    <property type="molecule type" value="Genomic_DNA"/>
</dbReference>
<feature type="compositionally biased region" description="Basic residues" evidence="4">
    <location>
        <begin position="136"/>
        <end position="147"/>
    </location>
</feature>
<proteinExistence type="inferred from homology"/>
<dbReference type="Pfam" id="PF00004">
    <property type="entry name" value="AAA"/>
    <property type="match status" value="1"/>
</dbReference>
<evidence type="ECO:0000313" key="6">
    <source>
        <dbReference type="EMBL" id="PVH66639.1"/>
    </source>
</evidence>
<evidence type="ECO:0000256" key="4">
    <source>
        <dbReference type="SAM" id="MobiDB-lite"/>
    </source>
</evidence>
<name>A0A2T8KWY5_9POAL</name>
<accession>A0A2T8KWY5</accession>